<evidence type="ECO:0000313" key="6">
    <source>
        <dbReference type="EMBL" id="BCU82231.1"/>
    </source>
</evidence>
<keyword evidence="1" id="KW-0479">Metal-binding</keyword>
<dbReference type="InterPro" id="IPR000962">
    <property type="entry name" value="Znf_DskA_TraR"/>
</dbReference>
<dbReference type="Proteomes" id="UP000677436">
    <property type="component" value="Chromosome"/>
</dbReference>
<dbReference type="AlphaFoldDB" id="A0A8D5ZPC3"/>
<keyword evidence="7" id="KW-1185">Reference proteome</keyword>
<evidence type="ECO:0000256" key="4">
    <source>
        <dbReference type="PROSITE-ProRule" id="PRU00510"/>
    </source>
</evidence>
<dbReference type="NCBIfam" id="TIGR02890">
    <property type="entry name" value="bacill_yteA"/>
    <property type="match status" value="1"/>
</dbReference>
<feature type="domain" description="Zinc finger DksA/TraR C4-type" evidence="5">
    <location>
        <begin position="87"/>
        <end position="115"/>
    </location>
</feature>
<organism evidence="6 7">
    <name type="scientific">Polycladomyces abyssicola</name>
    <dbReference type="NCBI Taxonomy" id="1125966"/>
    <lineage>
        <taxon>Bacteria</taxon>
        <taxon>Bacillati</taxon>
        <taxon>Bacillota</taxon>
        <taxon>Bacilli</taxon>
        <taxon>Bacillales</taxon>
        <taxon>Thermoactinomycetaceae</taxon>
        <taxon>Polycladomyces</taxon>
    </lineage>
</organism>
<dbReference type="InterPro" id="IPR014240">
    <property type="entry name" value="YteA"/>
</dbReference>
<feature type="zinc finger region" description="dksA C4-type" evidence="4">
    <location>
        <begin position="92"/>
        <end position="116"/>
    </location>
</feature>
<name>A0A8D5ZPC3_9BACL</name>
<accession>A0A8D5ZPC3</accession>
<gene>
    <name evidence="6" type="ORF">JIR001_20140</name>
</gene>
<evidence type="ECO:0000313" key="7">
    <source>
        <dbReference type="Proteomes" id="UP000677436"/>
    </source>
</evidence>
<dbReference type="InterPro" id="IPR037187">
    <property type="entry name" value="DnaK_N"/>
</dbReference>
<proteinExistence type="predicted"/>
<dbReference type="EMBL" id="AP024601">
    <property type="protein sequence ID" value="BCU82231.1"/>
    <property type="molecule type" value="Genomic_DNA"/>
</dbReference>
<evidence type="ECO:0000256" key="1">
    <source>
        <dbReference type="ARBA" id="ARBA00022723"/>
    </source>
</evidence>
<sequence length="232" mass="26517">MTEAQQSALRAQLLEEKRRLEERLAGNDHFGMARGMNDSLGELSGYDNHPADIGTELYERGKDLALNEAAEHQLEEIELALLRMEDGTYGQCVVCGKPIPYERLEAVPATAYCKEHQPGGHVSQRRPVEEQVIHPPFGEHFNDGDEERTAYDAEDAWQEVEQYGTSNPPDYFREGKNYNELTIDHDEKRGYIDDFEGFTITDAHGNTEAITDITHNEAYDRAEESWEIRRNK</sequence>
<protein>
    <recommendedName>
        <fullName evidence="5">Zinc finger DksA/TraR C4-type domain-containing protein</fullName>
    </recommendedName>
</protein>
<dbReference type="KEGG" id="pabs:JIR001_20140"/>
<reference evidence="6" key="2">
    <citation type="journal article" date="2021" name="Microbiol. Resour. Announc.">
        <title>Complete Genome Sequence of Polycladomyces abyssicola JIR-001T, Isolated from Hemipelagic Sediment in Deep Seawater.</title>
        <authorList>
            <person name="Tsubouchi T."/>
            <person name="Kaneko Y."/>
        </authorList>
    </citation>
    <scope>NUCLEOTIDE SEQUENCE</scope>
    <source>
        <strain evidence="6">JIR-001</strain>
    </source>
</reference>
<dbReference type="PANTHER" id="PTHR33823">
    <property type="entry name" value="RNA POLYMERASE-BINDING TRANSCRIPTION FACTOR DKSA-RELATED"/>
    <property type="match status" value="1"/>
</dbReference>
<dbReference type="Gene3D" id="1.20.120.910">
    <property type="entry name" value="DksA, coiled-coil domain"/>
    <property type="match status" value="1"/>
</dbReference>
<evidence type="ECO:0000256" key="2">
    <source>
        <dbReference type="ARBA" id="ARBA00022771"/>
    </source>
</evidence>
<evidence type="ECO:0000259" key="5">
    <source>
        <dbReference type="Pfam" id="PF01258"/>
    </source>
</evidence>
<keyword evidence="2" id="KW-0863">Zinc-finger</keyword>
<dbReference type="RefSeq" id="WP_212772591.1">
    <property type="nucleotide sequence ID" value="NZ_AP024601.1"/>
</dbReference>
<dbReference type="PANTHER" id="PTHR33823:SF4">
    <property type="entry name" value="GENERAL STRESS PROTEIN 16O"/>
    <property type="match status" value="1"/>
</dbReference>
<dbReference type="GO" id="GO:0008270">
    <property type="term" value="F:zinc ion binding"/>
    <property type="evidence" value="ECO:0007669"/>
    <property type="project" value="UniProtKB-KW"/>
</dbReference>
<dbReference type="SUPFAM" id="SSF109635">
    <property type="entry name" value="DnaK suppressor protein DksA, alpha-hairpin domain"/>
    <property type="match status" value="1"/>
</dbReference>
<dbReference type="Pfam" id="PF01258">
    <property type="entry name" value="zf-dskA_traR"/>
    <property type="match status" value="1"/>
</dbReference>
<keyword evidence="3" id="KW-0862">Zinc</keyword>
<reference evidence="6" key="1">
    <citation type="journal article" date="2013" name="Int. J. Syst. Evol. Microbiol.">
        <title>Polycladomyces abyssicola gen. nov., sp. nov., a thermophilic filamentous bacterium isolated from hemipelagic sediment.</title>
        <authorList>
            <person name="Tsubouchi T."/>
            <person name="Shimane Y."/>
            <person name="Mori K."/>
            <person name="Usui K."/>
            <person name="Hiraki T."/>
            <person name="Tame A."/>
            <person name="Uematsu K."/>
            <person name="Maruyama T."/>
            <person name="Hatada Y."/>
        </authorList>
    </citation>
    <scope>NUCLEOTIDE SEQUENCE</scope>
    <source>
        <strain evidence="6">JIR-001</strain>
    </source>
</reference>
<evidence type="ECO:0000256" key="3">
    <source>
        <dbReference type="ARBA" id="ARBA00022833"/>
    </source>
</evidence>
<dbReference type="PROSITE" id="PS51128">
    <property type="entry name" value="ZF_DKSA_2"/>
    <property type="match status" value="1"/>
</dbReference>
<dbReference type="SUPFAM" id="SSF57716">
    <property type="entry name" value="Glucocorticoid receptor-like (DNA-binding domain)"/>
    <property type="match status" value="1"/>
</dbReference>